<dbReference type="AlphaFoldDB" id="A0A164TNF2"/>
<comment type="caution">
    <text evidence="1">The sequence shown here is derived from an EMBL/GenBank/DDBJ whole genome shotgun (WGS) entry which is preliminary data.</text>
</comment>
<accession>A0A164TNF2</accession>
<dbReference type="Proteomes" id="UP000076858">
    <property type="component" value="Unassembled WGS sequence"/>
</dbReference>
<evidence type="ECO:0000313" key="1">
    <source>
        <dbReference type="EMBL" id="KZS10605.1"/>
    </source>
</evidence>
<organism evidence="1 2">
    <name type="scientific">Daphnia magna</name>
    <dbReference type="NCBI Taxonomy" id="35525"/>
    <lineage>
        <taxon>Eukaryota</taxon>
        <taxon>Metazoa</taxon>
        <taxon>Ecdysozoa</taxon>
        <taxon>Arthropoda</taxon>
        <taxon>Crustacea</taxon>
        <taxon>Branchiopoda</taxon>
        <taxon>Diplostraca</taxon>
        <taxon>Cladocera</taxon>
        <taxon>Anomopoda</taxon>
        <taxon>Daphniidae</taxon>
        <taxon>Daphnia</taxon>
    </lineage>
</organism>
<reference evidence="1 2" key="1">
    <citation type="submission" date="2016-03" db="EMBL/GenBank/DDBJ databases">
        <title>EvidentialGene: Evidence-directed Construction of Genes on Genomes.</title>
        <authorList>
            <person name="Gilbert D.G."/>
            <person name="Choi J.-H."/>
            <person name="Mockaitis K."/>
            <person name="Colbourne J."/>
            <person name="Pfrender M."/>
        </authorList>
    </citation>
    <scope>NUCLEOTIDE SEQUENCE [LARGE SCALE GENOMIC DNA]</scope>
    <source>
        <strain evidence="1 2">Xinb3</strain>
        <tissue evidence="1">Complete organism</tissue>
    </source>
</reference>
<keyword evidence="2" id="KW-1185">Reference proteome</keyword>
<sequence length="37" mass="4067">MRKDDEQGAPFDVPVRLKGRQEQMLAIINVRNGGAGV</sequence>
<evidence type="ECO:0000313" key="2">
    <source>
        <dbReference type="Proteomes" id="UP000076858"/>
    </source>
</evidence>
<dbReference type="EMBL" id="LRGB01001764">
    <property type="protein sequence ID" value="KZS10605.1"/>
    <property type="molecule type" value="Genomic_DNA"/>
</dbReference>
<protein>
    <submittedName>
        <fullName evidence="1">Uncharacterized protein</fullName>
    </submittedName>
</protein>
<gene>
    <name evidence="1" type="ORF">APZ42_024902</name>
</gene>
<proteinExistence type="predicted"/>
<name>A0A164TNF2_9CRUS</name>